<evidence type="ECO:0000256" key="5">
    <source>
        <dbReference type="ARBA" id="ARBA00023242"/>
    </source>
</evidence>
<dbReference type="InterPro" id="IPR016024">
    <property type="entry name" value="ARM-type_fold"/>
</dbReference>
<reference evidence="9" key="2">
    <citation type="submission" date="2021-08" db="EMBL/GenBank/DDBJ databases">
        <authorList>
            <person name="Eriksson T."/>
        </authorList>
    </citation>
    <scope>NUCLEOTIDE SEQUENCE</scope>
    <source>
        <strain evidence="9">Stoneville</strain>
        <tissue evidence="9">Whole head</tissue>
    </source>
</reference>
<evidence type="ECO:0000259" key="8">
    <source>
        <dbReference type="Pfam" id="PF12717"/>
    </source>
</evidence>
<evidence type="ECO:0000256" key="2">
    <source>
        <dbReference type="ARBA" id="ARBA00022618"/>
    </source>
</evidence>
<dbReference type="Pfam" id="PF12717">
    <property type="entry name" value="Cnd1"/>
    <property type="match status" value="1"/>
</dbReference>
<keyword evidence="2" id="KW-0132">Cell division</keyword>
<sequence length="313" mass="36439">MLVSSKFCSDNIRLLFTILEKTTYPEIKCTILVHCSDLLTRFPNIVEPWSPRLYGMLKDPLVEVRKKAFFALANLILRDMIRAHSHISEMAACLIDENHEVSDMCLNFFERMAQKENNLVNVIPDIFTHLVRMDQINEEQLRFILKFLFDLIDNSKRMENLVDRFCCKYTPDENFRLNRNITYCLSLINYNEKVLKKLREKFPMYQHHLHDAEIYSTFKQILAECAKTKAGKADLKPLVTEIENCIASVFEINEDGQPARPPPVPKSAKKARNKPKKKSGKKQASESEDTSEEDYSPKKKTVRKKSARRRSSS</sequence>
<dbReference type="GO" id="GO:0000796">
    <property type="term" value="C:condensin complex"/>
    <property type="evidence" value="ECO:0007669"/>
    <property type="project" value="TreeGrafter"/>
</dbReference>
<feature type="compositionally biased region" description="Basic residues" evidence="7">
    <location>
        <begin position="298"/>
        <end position="313"/>
    </location>
</feature>
<comment type="caution">
    <text evidence="9">The sequence shown here is derived from an EMBL/GenBank/DDBJ whole genome shotgun (WGS) entry which is preliminary data.</text>
</comment>
<dbReference type="PANTHER" id="PTHR14222:SF2">
    <property type="entry name" value="CONDENSIN COMPLEX SUBUNIT 1"/>
    <property type="match status" value="1"/>
</dbReference>
<dbReference type="InterPro" id="IPR026971">
    <property type="entry name" value="CND1/NCAPD3"/>
</dbReference>
<dbReference type="GO" id="GO:0005634">
    <property type="term" value="C:nucleus"/>
    <property type="evidence" value="ECO:0007669"/>
    <property type="project" value="UniProtKB-SubCell"/>
</dbReference>
<dbReference type="PANTHER" id="PTHR14222">
    <property type="entry name" value="CONDENSIN"/>
    <property type="match status" value="1"/>
</dbReference>
<comment type="subcellular location">
    <subcellularLocation>
        <location evidence="1">Nucleus</location>
    </subcellularLocation>
</comment>
<keyword evidence="3" id="KW-0498">Mitosis</keyword>
<feature type="region of interest" description="Disordered" evidence="7">
    <location>
        <begin position="254"/>
        <end position="313"/>
    </location>
</feature>
<evidence type="ECO:0000256" key="3">
    <source>
        <dbReference type="ARBA" id="ARBA00022776"/>
    </source>
</evidence>
<dbReference type="EMBL" id="JABDTM020019013">
    <property type="protein sequence ID" value="KAH0817681.1"/>
    <property type="molecule type" value="Genomic_DNA"/>
</dbReference>
<evidence type="ECO:0000256" key="6">
    <source>
        <dbReference type="ARBA" id="ARBA00023306"/>
    </source>
</evidence>
<evidence type="ECO:0000256" key="1">
    <source>
        <dbReference type="ARBA" id="ARBA00004123"/>
    </source>
</evidence>
<dbReference type="GO" id="GO:0007076">
    <property type="term" value="P:mitotic chromosome condensation"/>
    <property type="evidence" value="ECO:0007669"/>
    <property type="project" value="InterPro"/>
</dbReference>
<dbReference type="SUPFAM" id="SSF48371">
    <property type="entry name" value="ARM repeat"/>
    <property type="match status" value="1"/>
</dbReference>
<dbReference type="AlphaFoldDB" id="A0A8J6HM51"/>
<dbReference type="InterPro" id="IPR011989">
    <property type="entry name" value="ARM-like"/>
</dbReference>
<keyword evidence="5" id="KW-0539">Nucleus</keyword>
<evidence type="ECO:0000256" key="4">
    <source>
        <dbReference type="ARBA" id="ARBA00023067"/>
    </source>
</evidence>
<evidence type="ECO:0000313" key="9">
    <source>
        <dbReference type="EMBL" id="KAH0817681.1"/>
    </source>
</evidence>
<gene>
    <name evidence="9" type="ORF">GEV33_005109</name>
</gene>
<dbReference type="Proteomes" id="UP000719412">
    <property type="component" value="Unassembled WGS sequence"/>
</dbReference>
<dbReference type="GO" id="GO:0042393">
    <property type="term" value="F:histone binding"/>
    <property type="evidence" value="ECO:0007669"/>
    <property type="project" value="TreeGrafter"/>
</dbReference>
<feature type="domain" description="Condensin complex subunit 1 C-terminal" evidence="8">
    <location>
        <begin position="27"/>
        <end position="186"/>
    </location>
</feature>
<accession>A0A8J6HM51</accession>
<dbReference type="GO" id="GO:0010032">
    <property type="term" value="P:meiotic chromosome condensation"/>
    <property type="evidence" value="ECO:0007669"/>
    <property type="project" value="TreeGrafter"/>
</dbReference>
<keyword evidence="4" id="KW-0226">DNA condensation</keyword>
<protein>
    <recommendedName>
        <fullName evidence="8">Condensin complex subunit 1 C-terminal domain-containing protein</fullName>
    </recommendedName>
</protein>
<dbReference type="Gene3D" id="1.25.10.10">
    <property type="entry name" value="Leucine-rich Repeat Variant"/>
    <property type="match status" value="1"/>
</dbReference>
<keyword evidence="10" id="KW-1185">Reference proteome</keyword>
<dbReference type="GO" id="GO:0000779">
    <property type="term" value="C:condensed chromosome, centromeric region"/>
    <property type="evidence" value="ECO:0007669"/>
    <property type="project" value="TreeGrafter"/>
</dbReference>
<evidence type="ECO:0000313" key="10">
    <source>
        <dbReference type="Proteomes" id="UP000719412"/>
    </source>
</evidence>
<proteinExistence type="predicted"/>
<organism evidence="9 10">
    <name type="scientific">Tenebrio molitor</name>
    <name type="common">Yellow mealworm beetle</name>
    <dbReference type="NCBI Taxonomy" id="7067"/>
    <lineage>
        <taxon>Eukaryota</taxon>
        <taxon>Metazoa</taxon>
        <taxon>Ecdysozoa</taxon>
        <taxon>Arthropoda</taxon>
        <taxon>Hexapoda</taxon>
        <taxon>Insecta</taxon>
        <taxon>Pterygota</taxon>
        <taxon>Neoptera</taxon>
        <taxon>Endopterygota</taxon>
        <taxon>Coleoptera</taxon>
        <taxon>Polyphaga</taxon>
        <taxon>Cucujiformia</taxon>
        <taxon>Tenebrionidae</taxon>
        <taxon>Tenebrio</taxon>
    </lineage>
</organism>
<feature type="compositionally biased region" description="Basic residues" evidence="7">
    <location>
        <begin position="267"/>
        <end position="281"/>
    </location>
</feature>
<keyword evidence="6" id="KW-0131">Cell cycle</keyword>
<dbReference type="GO" id="GO:0051301">
    <property type="term" value="P:cell division"/>
    <property type="evidence" value="ECO:0007669"/>
    <property type="project" value="UniProtKB-KW"/>
</dbReference>
<dbReference type="InterPro" id="IPR032682">
    <property type="entry name" value="Cnd1_C"/>
</dbReference>
<reference evidence="9" key="1">
    <citation type="journal article" date="2020" name="J Insects Food Feed">
        <title>The yellow mealworm (Tenebrio molitor) genome: a resource for the emerging insects as food and feed industry.</title>
        <authorList>
            <person name="Eriksson T."/>
            <person name="Andere A."/>
            <person name="Kelstrup H."/>
            <person name="Emery V."/>
            <person name="Picard C."/>
        </authorList>
    </citation>
    <scope>NUCLEOTIDE SEQUENCE</scope>
    <source>
        <strain evidence="9">Stoneville</strain>
        <tissue evidence="9">Whole head</tissue>
    </source>
</reference>
<evidence type="ECO:0000256" key="7">
    <source>
        <dbReference type="SAM" id="MobiDB-lite"/>
    </source>
</evidence>
<name>A0A8J6HM51_TENMO</name>